<sequence length="84" mass="8760">MLVSRENLGCAGEGGIVLAGAVSTLPGALKPRRYADRFGNSEGQQETSYGHIQAGRLIQALQYTAGKLPVGYRGMAVSQLPAAI</sequence>
<evidence type="ECO:0000313" key="2">
    <source>
        <dbReference type="Proteomes" id="UP001479436"/>
    </source>
</evidence>
<accession>A0ABR2VMY3</accession>
<dbReference type="Proteomes" id="UP001479436">
    <property type="component" value="Unassembled WGS sequence"/>
</dbReference>
<name>A0ABR2VMY3_9FUNG</name>
<dbReference type="EMBL" id="JASJQH010009027">
    <property type="protein sequence ID" value="KAK9685303.1"/>
    <property type="molecule type" value="Genomic_DNA"/>
</dbReference>
<evidence type="ECO:0000313" key="1">
    <source>
        <dbReference type="EMBL" id="KAK9685303.1"/>
    </source>
</evidence>
<comment type="caution">
    <text evidence="1">The sequence shown here is derived from an EMBL/GenBank/DDBJ whole genome shotgun (WGS) entry which is preliminary data.</text>
</comment>
<proteinExistence type="predicted"/>
<gene>
    <name evidence="1" type="ORF">K7432_015543</name>
</gene>
<protein>
    <submittedName>
        <fullName evidence="1">Uncharacterized protein</fullName>
    </submittedName>
</protein>
<organism evidence="1 2">
    <name type="scientific">Basidiobolus ranarum</name>
    <dbReference type="NCBI Taxonomy" id="34480"/>
    <lineage>
        <taxon>Eukaryota</taxon>
        <taxon>Fungi</taxon>
        <taxon>Fungi incertae sedis</taxon>
        <taxon>Zoopagomycota</taxon>
        <taxon>Entomophthoromycotina</taxon>
        <taxon>Basidiobolomycetes</taxon>
        <taxon>Basidiobolales</taxon>
        <taxon>Basidiobolaceae</taxon>
        <taxon>Basidiobolus</taxon>
    </lineage>
</organism>
<reference evidence="1 2" key="1">
    <citation type="submission" date="2023-04" db="EMBL/GenBank/DDBJ databases">
        <title>Genome of Basidiobolus ranarum AG-B5.</title>
        <authorList>
            <person name="Stajich J.E."/>
            <person name="Carter-House D."/>
            <person name="Gryganskyi A."/>
        </authorList>
    </citation>
    <scope>NUCLEOTIDE SEQUENCE [LARGE SCALE GENOMIC DNA]</scope>
    <source>
        <strain evidence="1 2">AG-B5</strain>
    </source>
</reference>
<keyword evidence="2" id="KW-1185">Reference proteome</keyword>